<evidence type="ECO:0000313" key="2">
    <source>
        <dbReference type="EMBL" id="OKL53900.1"/>
    </source>
</evidence>
<dbReference type="OrthoDB" id="4793644at2"/>
<keyword evidence="1" id="KW-0472">Membrane</keyword>
<protein>
    <recommendedName>
        <fullName evidence="4">DUF4307 domain-containing protein</fullName>
    </recommendedName>
</protein>
<dbReference type="RefSeq" id="WP_073716667.1">
    <property type="nucleotide sequence ID" value="NZ_MQVR01000035.1"/>
</dbReference>
<accession>A0A1Q5Q2P9</accession>
<gene>
    <name evidence="2" type="ORF">BSZ39_07075</name>
</gene>
<dbReference type="AlphaFoldDB" id="A0A1Q5Q2P9"/>
<dbReference type="Proteomes" id="UP000185628">
    <property type="component" value="Unassembled WGS sequence"/>
</dbReference>
<evidence type="ECO:0000313" key="3">
    <source>
        <dbReference type="Proteomes" id="UP000185628"/>
    </source>
</evidence>
<sequence>MVSNEEYLRERYGSTEGKNRLLWLGGAIAALIITIWLIWQAVAITKPQAHSSVIGSTVNSDTSITVRYNVTSSIGEKVRCTITAYNANTIEVGVTEVETEIVTQPATVNVDVPTTQRATRGDVQHCTVVK</sequence>
<evidence type="ECO:0008006" key="4">
    <source>
        <dbReference type="Google" id="ProtNLM"/>
    </source>
</evidence>
<proteinExistence type="predicted"/>
<dbReference type="InterPro" id="IPR025443">
    <property type="entry name" value="DUF4307"/>
</dbReference>
<name>A0A1Q5Q2P9_9ACTO</name>
<organism evidence="2 3">
    <name type="scientific">Bowdeniella nasicola</name>
    <dbReference type="NCBI Taxonomy" id="208480"/>
    <lineage>
        <taxon>Bacteria</taxon>
        <taxon>Bacillati</taxon>
        <taxon>Actinomycetota</taxon>
        <taxon>Actinomycetes</taxon>
        <taxon>Actinomycetales</taxon>
        <taxon>Actinomycetaceae</taxon>
        <taxon>Bowdeniella</taxon>
    </lineage>
</organism>
<evidence type="ECO:0000256" key="1">
    <source>
        <dbReference type="SAM" id="Phobius"/>
    </source>
</evidence>
<keyword evidence="3" id="KW-1185">Reference proteome</keyword>
<reference evidence="3" key="1">
    <citation type="submission" date="2016-12" db="EMBL/GenBank/DDBJ databases">
        <authorList>
            <person name="Meng X."/>
        </authorList>
    </citation>
    <scope>NUCLEOTIDE SEQUENCE [LARGE SCALE GENOMIC DNA]</scope>
    <source>
        <strain evidence="3">DSM 19116</strain>
    </source>
</reference>
<dbReference type="Pfam" id="PF14155">
    <property type="entry name" value="DUF4307"/>
    <property type="match status" value="1"/>
</dbReference>
<dbReference type="EMBL" id="MQVR01000035">
    <property type="protein sequence ID" value="OKL53900.1"/>
    <property type="molecule type" value="Genomic_DNA"/>
</dbReference>
<keyword evidence="1" id="KW-0812">Transmembrane</keyword>
<keyword evidence="1" id="KW-1133">Transmembrane helix</keyword>
<feature type="transmembrane region" description="Helical" evidence="1">
    <location>
        <begin position="21"/>
        <end position="39"/>
    </location>
</feature>
<comment type="caution">
    <text evidence="2">The sequence shown here is derived from an EMBL/GenBank/DDBJ whole genome shotgun (WGS) entry which is preliminary data.</text>
</comment>